<keyword evidence="3" id="KW-1185">Reference proteome</keyword>
<keyword evidence="1" id="KW-1133">Transmembrane helix</keyword>
<feature type="transmembrane region" description="Helical" evidence="1">
    <location>
        <begin position="34"/>
        <end position="55"/>
    </location>
</feature>
<dbReference type="PROSITE" id="PS51257">
    <property type="entry name" value="PROKAR_LIPOPROTEIN"/>
    <property type="match status" value="1"/>
</dbReference>
<feature type="transmembrane region" description="Helical" evidence="1">
    <location>
        <begin position="116"/>
        <end position="140"/>
    </location>
</feature>
<feature type="transmembrane region" description="Helical" evidence="1">
    <location>
        <begin position="147"/>
        <end position="164"/>
    </location>
</feature>
<evidence type="ECO:0000313" key="2">
    <source>
        <dbReference type="EMBL" id="TWH76344.1"/>
    </source>
</evidence>
<organism evidence="2 3">
    <name type="scientific">Azomonas agilis</name>
    <dbReference type="NCBI Taxonomy" id="116849"/>
    <lineage>
        <taxon>Bacteria</taxon>
        <taxon>Pseudomonadati</taxon>
        <taxon>Pseudomonadota</taxon>
        <taxon>Gammaproteobacteria</taxon>
        <taxon>Pseudomonadales</taxon>
        <taxon>Pseudomonadaceae</taxon>
        <taxon>Azomonas</taxon>
    </lineage>
</organism>
<name>A0A562J0J8_9GAMM</name>
<comment type="caution">
    <text evidence="2">The sequence shown here is derived from an EMBL/GenBank/DDBJ whole genome shotgun (WGS) entry which is preliminary data.</text>
</comment>
<accession>A0A562J0J8</accession>
<evidence type="ECO:0000313" key="3">
    <source>
        <dbReference type="Proteomes" id="UP000319627"/>
    </source>
</evidence>
<evidence type="ECO:0000256" key="1">
    <source>
        <dbReference type="SAM" id="Phobius"/>
    </source>
</evidence>
<protein>
    <submittedName>
        <fullName evidence="2">Uncharacterized protein</fullName>
    </submittedName>
</protein>
<keyword evidence="1" id="KW-0812">Transmembrane</keyword>
<gene>
    <name evidence="2" type="ORF">LX59_01267</name>
</gene>
<keyword evidence="1" id="KW-0472">Membrane</keyword>
<dbReference type="EMBL" id="VLKG01000003">
    <property type="protein sequence ID" value="TWH76344.1"/>
    <property type="molecule type" value="Genomic_DNA"/>
</dbReference>
<dbReference type="Proteomes" id="UP000319627">
    <property type="component" value="Unassembled WGS sequence"/>
</dbReference>
<feature type="transmembrane region" description="Helical" evidence="1">
    <location>
        <begin position="170"/>
        <end position="185"/>
    </location>
</feature>
<reference evidence="2 3" key="1">
    <citation type="submission" date="2019-07" db="EMBL/GenBank/DDBJ databases">
        <title>Genomic Encyclopedia of Type Strains, Phase I: the one thousand microbial genomes (KMG-I) project.</title>
        <authorList>
            <person name="Kyrpides N."/>
        </authorList>
    </citation>
    <scope>NUCLEOTIDE SEQUENCE [LARGE SCALE GENOMIC DNA]</scope>
    <source>
        <strain evidence="2 3">DSM 375</strain>
    </source>
</reference>
<dbReference type="AlphaFoldDB" id="A0A562J0J8"/>
<feature type="transmembrane region" description="Helical" evidence="1">
    <location>
        <begin position="76"/>
        <end position="96"/>
    </location>
</feature>
<feature type="transmembrane region" description="Helical" evidence="1">
    <location>
        <begin position="7"/>
        <end position="28"/>
    </location>
</feature>
<proteinExistence type="predicted"/>
<sequence>MEWLRNLIWVLTASGCTLYLGQTWLKAASAERQSVLFCALLALLLITGLASLVLLESSFGWNLSQARQWLDQAARLLGLPLLTLGIYSLSQGGVWAKATWGRWVLGLCLAFELARILNASLGYAQLLAVASAALLLVAAWPWRIGPKLWISLGCAGLVLALPWLNPNAQLWAWLLIGPLAVWLIRHQS</sequence>
<dbReference type="RefSeq" id="WP_144570984.1">
    <property type="nucleotide sequence ID" value="NZ_VLKG01000003.1"/>
</dbReference>
<dbReference type="OrthoDB" id="6199484at2"/>